<evidence type="ECO:0000313" key="4">
    <source>
        <dbReference type="Proteomes" id="UP000001694"/>
    </source>
</evidence>
<reference evidence="3" key="1">
    <citation type="submission" date="2008-03" db="EMBL/GenBank/DDBJ databases">
        <title>Complete sequence of Thermoproteus neutrophilus V24Sta.</title>
        <authorList>
            <consortium name="US DOE Joint Genome Institute"/>
            <person name="Copeland A."/>
            <person name="Lucas S."/>
            <person name="Lapidus A."/>
            <person name="Glavina del Rio T."/>
            <person name="Dalin E."/>
            <person name="Tice H."/>
            <person name="Bruce D."/>
            <person name="Goodwin L."/>
            <person name="Pitluck S."/>
            <person name="Sims D."/>
            <person name="Brettin T."/>
            <person name="Detter J.C."/>
            <person name="Han C."/>
            <person name="Kuske C.R."/>
            <person name="Schmutz J."/>
            <person name="Larimer F."/>
            <person name="Land M."/>
            <person name="Hauser L."/>
            <person name="Kyrpides N."/>
            <person name="Mikhailova N."/>
            <person name="Biddle J.F."/>
            <person name="Zhang Z."/>
            <person name="Fitz-Gibbon S.T."/>
            <person name="Lowe T.M."/>
            <person name="Saltikov C."/>
            <person name="House C.H."/>
            <person name="Richardson P."/>
        </authorList>
    </citation>
    <scope>NUCLEOTIDE SEQUENCE [LARGE SCALE GENOMIC DNA]</scope>
    <source>
        <strain evidence="3">V24Sta</strain>
    </source>
</reference>
<name>B1YDT6_PYRNV</name>
<sequence>MVEVVLLAALLALSLTAAWLWRSVQALRRALSAAEGRAKALELELAKLQSSVQAAAAEAARRMYEEWRASDLRQLQAQYEAQLEAAKKQMEEQYRQQLELEVKRREEEIRRDAVERSASTILGRVGEQLAPLYLFERYGIEPKDLRFIGSPVDYVAFRGLSRGQVEEVVFIEVKTGKTAALNDAERQVRRAVEAKRVRFEVLHLREEPPYRIDVT</sequence>
<accession>B1YDT6</accession>
<keyword evidence="1" id="KW-0175">Coiled coil</keyword>
<feature type="domain" description="Holliday junction resolvase-related" evidence="2">
    <location>
        <begin position="48"/>
        <end position="203"/>
    </location>
</feature>
<evidence type="ECO:0000313" key="3">
    <source>
        <dbReference type="EMBL" id="ACB39949.1"/>
    </source>
</evidence>
<dbReference type="GO" id="GO:0004519">
    <property type="term" value="F:endonuclease activity"/>
    <property type="evidence" value="ECO:0007669"/>
    <property type="project" value="UniProtKB-KW"/>
</dbReference>
<dbReference type="eggNOG" id="arCOG05252">
    <property type="taxonomic scope" value="Archaea"/>
</dbReference>
<organism evidence="3 4">
    <name type="scientific">Pyrobaculum neutrophilum (strain DSM 2338 / JCM 9278 / NBRC 100436 / V24Sta)</name>
    <name type="common">Thermoproteus neutrophilus</name>
    <dbReference type="NCBI Taxonomy" id="444157"/>
    <lineage>
        <taxon>Archaea</taxon>
        <taxon>Thermoproteota</taxon>
        <taxon>Thermoprotei</taxon>
        <taxon>Thermoproteales</taxon>
        <taxon>Thermoproteaceae</taxon>
        <taxon>Pyrobaculum</taxon>
    </lineage>
</organism>
<gene>
    <name evidence="3" type="ordered locus">Tneu_1017</name>
</gene>
<protein>
    <submittedName>
        <fullName evidence="3">Secreted endonuclease-like protein</fullName>
    </submittedName>
</protein>
<dbReference type="KEGG" id="tne:Tneu_1017"/>
<dbReference type="OrthoDB" id="29270at2157"/>
<dbReference type="EMBL" id="CP001014">
    <property type="protein sequence ID" value="ACB39949.1"/>
    <property type="molecule type" value="Genomic_DNA"/>
</dbReference>
<dbReference type="HOGENOM" id="CLU_105716_1_1_2"/>
<dbReference type="InterPro" id="IPR019287">
    <property type="entry name" value="Hday_junct_resolvase-rel_dom"/>
</dbReference>
<evidence type="ECO:0000259" key="2">
    <source>
        <dbReference type="Pfam" id="PF10107"/>
    </source>
</evidence>
<keyword evidence="4" id="KW-1185">Reference proteome</keyword>
<feature type="coiled-coil region" evidence="1">
    <location>
        <begin position="24"/>
        <end position="115"/>
    </location>
</feature>
<dbReference type="RefSeq" id="WP_012350369.1">
    <property type="nucleotide sequence ID" value="NC_010525.1"/>
</dbReference>
<proteinExistence type="predicted"/>
<dbReference type="Pfam" id="PF10107">
    <property type="entry name" value="Endonuc_Holl"/>
    <property type="match status" value="1"/>
</dbReference>
<evidence type="ECO:0000256" key="1">
    <source>
        <dbReference type="SAM" id="Coils"/>
    </source>
</evidence>
<dbReference type="AlphaFoldDB" id="B1YDT6"/>
<dbReference type="GeneID" id="6164944"/>
<dbReference type="Proteomes" id="UP000001694">
    <property type="component" value="Chromosome"/>
</dbReference>